<feature type="domain" description="ABC3 transporter permease C-terminal" evidence="8">
    <location>
        <begin position="892"/>
        <end position="1004"/>
    </location>
</feature>
<comment type="caution">
    <text evidence="9">The sequence shown here is derived from an EMBL/GenBank/DDBJ whole genome shotgun (WGS) entry which is preliminary data.</text>
</comment>
<keyword evidence="10" id="KW-1185">Reference proteome</keyword>
<evidence type="ECO:0000256" key="7">
    <source>
        <dbReference type="SAM" id="Phobius"/>
    </source>
</evidence>
<dbReference type="STRING" id="1193518.BN13_640015"/>
<keyword evidence="3 7" id="KW-0812">Transmembrane</keyword>
<feature type="transmembrane region" description="Helical" evidence="7">
    <location>
        <begin position="983"/>
        <end position="1007"/>
    </location>
</feature>
<evidence type="ECO:0000256" key="3">
    <source>
        <dbReference type="ARBA" id="ARBA00022692"/>
    </source>
</evidence>
<feature type="transmembrane region" description="Helical" evidence="7">
    <location>
        <begin position="381"/>
        <end position="400"/>
    </location>
</feature>
<feature type="transmembrane region" description="Helical" evidence="7">
    <location>
        <begin position="460"/>
        <end position="478"/>
    </location>
</feature>
<dbReference type="Proteomes" id="UP000035720">
    <property type="component" value="Unassembled WGS sequence"/>
</dbReference>
<evidence type="ECO:0000259" key="8">
    <source>
        <dbReference type="Pfam" id="PF02687"/>
    </source>
</evidence>
<dbReference type="InterPro" id="IPR050250">
    <property type="entry name" value="Macrolide_Exporter_MacB"/>
</dbReference>
<organism evidence="9 10">
    <name type="scientific">Nostocoides jenkinsii Ben 74</name>
    <dbReference type="NCBI Taxonomy" id="1193518"/>
    <lineage>
        <taxon>Bacteria</taxon>
        <taxon>Bacillati</taxon>
        <taxon>Actinomycetota</taxon>
        <taxon>Actinomycetes</taxon>
        <taxon>Micrococcales</taxon>
        <taxon>Intrasporangiaceae</taxon>
        <taxon>Nostocoides</taxon>
    </lineage>
</organism>
<dbReference type="Pfam" id="PF02687">
    <property type="entry name" value="FtsX"/>
    <property type="match status" value="2"/>
</dbReference>
<sequence length="1023" mass="105302">MGLVAVLRRRWRLHPSAMAAVIATLMLCLLVVASLRAFAGGIADASVRSSVLASTEEARLIRISTTLRPDRIAEVGKAVEQLSGRIEGRRVYAARVATSRGLAGGAAKDRIQLAESPDIAGVARLTAGAWPTLRTDAPIPIAVPEAAATALGWQLGTRAGLTDLIDDQAGPLEVEVVGVYAVSDPASPLWSLLPLALTGVAQGDFTQYGPMIVPAATLSTQTSATFAVDVPPDGLNRATAASAAGAADIAIAELKAAPAMANATVRGEMPQVLRAAAALGDRTDRVLYTPMLLLLLLGGAALALSVGQLAMLRDSETRLLRTRGASTGQLLLLAVAEALVVIGVSAAAALLLAPLVVARLAHASGFEGASASYRHTLQQSSVWGAVATGAALALVVYLVASLRHGQLRVERDASGRSKALSVLTGAGLDVALLLLGALGVVQLRRYAGKADQGTIDALTLAAPVLVIGGLCVVALRLIPLLARAGSRWAAGGDTLGRAWAGWQVARRMSTQAGSVLLVLLCLTMGSLAVSQKATVDRSMVDQSAFETGAPLRVALRGPAFGDPGMPAVLADAAGGADRAMRVYRESIDVGGLRGVSLLAADVRAGQVMTPRTDLLSGAAWSDLIQRLVPSDQKPVGVEIPEGTTELTVQTRTADQQGFGDNGLTAQLVLADAAGQWFSLPLEFTSGEQRVSLTAPAPGFRGPVRLVGLTLDGLYLGLMEESLRPRLTMSSVTAGSTSLELGTFAGEWRGATWVFAPPMPDPGSVPVLMTRDLASTTKVGVGAELKLTMVSSARTAKVVGLIDALPTATNPHLGVLADLGVVQRAAGASGDSVSGIRRLTATEYWLDPVDPAHALTALAADRARIGTIIDRNDVLAARQESSVNAGMRTAMGVLTAAALLLATLGFAAATTALATQRRQEGVVLTALGYSPRAQRRVLLVERTVVVALTAVVGIGVAALSSWLVMPLLVSGDGHAQVPPVVLAFNWPALLILVAGVSVVLVAVAALLVRGPGDLSAQLRAQEGE</sequence>
<feature type="transmembrane region" description="Helical" evidence="7">
    <location>
        <begin position="287"/>
        <end position="310"/>
    </location>
</feature>
<keyword evidence="5 7" id="KW-0472">Membrane</keyword>
<feature type="transmembrane region" description="Helical" evidence="7">
    <location>
        <begin position="943"/>
        <end position="963"/>
    </location>
</feature>
<feature type="transmembrane region" description="Helical" evidence="7">
    <location>
        <begin position="512"/>
        <end position="529"/>
    </location>
</feature>
<feature type="transmembrane region" description="Helical" evidence="7">
    <location>
        <begin position="889"/>
        <end position="913"/>
    </location>
</feature>
<protein>
    <submittedName>
        <fullName evidence="9">Putative membrane protein</fullName>
    </submittedName>
</protein>
<evidence type="ECO:0000256" key="4">
    <source>
        <dbReference type="ARBA" id="ARBA00022989"/>
    </source>
</evidence>
<evidence type="ECO:0000256" key="2">
    <source>
        <dbReference type="ARBA" id="ARBA00022475"/>
    </source>
</evidence>
<feature type="transmembrane region" description="Helical" evidence="7">
    <location>
        <begin position="420"/>
        <end position="440"/>
    </location>
</feature>
<dbReference type="OrthoDB" id="5101691at2"/>
<feature type="transmembrane region" description="Helical" evidence="7">
    <location>
        <begin position="330"/>
        <end position="361"/>
    </location>
</feature>
<proteinExistence type="inferred from homology"/>
<accession>A0A077MA36</accession>
<dbReference type="PANTHER" id="PTHR30572">
    <property type="entry name" value="MEMBRANE COMPONENT OF TRANSPORTER-RELATED"/>
    <property type="match status" value="1"/>
</dbReference>
<keyword evidence="2" id="KW-1003">Cell membrane</keyword>
<evidence type="ECO:0000256" key="5">
    <source>
        <dbReference type="ARBA" id="ARBA00023136"/>
    </source>
</evidence>
<comment type="subcellular location">
    <subcellularLocation>
        <location evidence="1">Cell membrane</location>
        <topology evidence="1">Multi-pass membrane protein</topology>
    </subcellularLocation>
</comment>
<dbReference type="EMBL" id="CAJC01000177">
    <property type="protein sequence ID" value="CCI54231.1"/>
    <property type="molecule type" value="Genomic_DNA"/>
</dbReference>
<evidence type="ECO:0000313" key="9">
    <source>
        <dbReference type="EMBL" id="CCI54231.1"/>
    </source>
</evidence>
<dbReference type="PANTHER" id="PTHR30572:SF4">
    <property type="entry name" value="ABC TRANSPORTER PERMEASE YTRF"/>
    <property type="match status" value="1"/>
</dbReference>
<dbReference type="GO" id="GO:0022857">
    <property type="term" value="F:transmembrane transporter activity"/>
    <property type="evidence" value="ECO:0007669"/>
    <property type="project" value="TreeGrafter"/>
</dbReference>
<keyword evidence="4 7" id="KW-1133">Transmembrane helix</keyword>
<evidence type="ECO:0000313" key="10">
    <source>
        <dbReference type="Proteomes" id="UP000035720"/>
    </source>
</evidence>
<gene>
    <name evidence="9" type="ORF">BN13_640015</name>
</gene>
<evidence type="ECO:0000256" key="1">
    <source>
        <dbReference type="ARBA" id="ARBA00004651"/>
    </source>
</evidence>
<feature type="domain" description="ABC3 transporter permease C-terminal" evidence="8">
    <location>
        <begin position="291"/>
        <end position="402"/>
    </location>
</feature>
<dbReference type="GO" id="GO:0005886">
    <property type="term" value="C:plasma membrane"/>
    <property type="evidence" value="ECO:0007669"/>
    <property type="project" value="UniProtKB-SubCell"/>
</dbReference>
<dbReference type="AlphaFoldDB" id="A0A077MA36"/>
<comment type="similarity">
    <text evidence="6">Belongs to the ABC-4 integral membrane protein family.</text>
</comment>
<dbReference type="InterPro" id="IPR003838">
    <property type="entry name" value="ABC3_permease_C"/>
</dbReference>
<dbReference type="RefSeq" id="WP_048546705.1">
    <property type="nucleotide sequence ID" value="NZ_HF571038.1"/>
</dbReference>
<name>A0A077MA36_9MICO</name>
<evidence type="ECO:0000256" key="6">
    <source>
        <dbReference type="ARBA" id="ARBA00038076"/>
    </source>
</evidence>
<reference evidence="9 10" key="1">
    <citation type="journal article" date="2013" name="ISME J.">
        <title>A metabolic model for members of the genus Tetrasphaera involved in enhanced biological phosphorus removal.</title>
        <authorList>
            <person name="Kristiansen R."/>
            <person name="Nguyen H.T.T."/>
            <person name="Saunders A.M."/>
            <person name="Nielsen J.L."/>
            <person name="Wimmer R."/>
            <person name="Le V.Q."/>
            <person name="McIlroy S.J."/>
            <person name="Petrovski S."/>
            <person name="Seviour R.J."/>
            <person name="Calteau A."/>
            <person name="Nielsen K.L."/>
            <person name="Nielsen P.H."/>
        </authorList>
    </citation>
    <scope>NUCLEOTIDE SEQUENCE [LARGE SCALE GENOMIC DNA]</scope>
    <source>
        <strain evidence="9 10">Ben 74</strain>
    </source>
</reference>